<organism evidence="1 2">
    <name type="scientific">Aspergillus chevalieri</name>
    <name type="common">Eurotium chevalieri</name>
    <dbReference type="NCBI Taxonomy" id="182096"/>
    <lineage>
        <taxon>Eukaryota</taxon>
        <taxon>Fungi</taxon>
        <taxon>Dikarya</taxon>
        <taxon>Ascomycota</taxon>
        <taxon>Pezizomycotina</taxon>
        <taxon>Eurotiomycetes</taxon>
        <taxon>Eurotiomycetidae</taxon>
        <taxon>Eurotiales</taxon>
        <taxon>Aspergillaceae</taxon>
        <taxon>Aspergillus</taxon>
        <taxon>Aspergillus subgen. Aspergillus</taxon>
    </lineage>
</organism>
<reference evidence="1" key="2">
    <citation type="submission" date="2021-02" db="EMBL/GenBank/DDBJ databases">
        <title>Aspergillus chevalieri M1 genome sequence.</title>
        <authorList>
            <person name="Kadooka C."/>
            <person name="Mori K."/>
            <person name="Futagami T."/>
        </authorList>
    </citation>
    <scope>NUCLEOTIDE SEQUENCE</scope>
    <source>
        <strain evidence="1">M1</strain>
    </source>
</reference>
<gene>
    <name evidence="1" type="ORF">ACHE_11629A</name>
</gene>
<dbReference type="EMBL" id="AP024416">
    <property type="protein sequence ID" value="BCR84227.1"/>
    <property type="molecule type" value="Genomic_DNA"/>
</dbReference>
<dbReference type="AlphaFoldDB" id="A0A7R7ZKM0"/>
<proteinExistence type="predicted"/>
<protein>
    <submittedName>
        <fullName evidence="1">Uncharacterized protein</fullName>
    </submittedName>
</protein>
<sequence length="182" mass="20535">MAYDRLRNGMKSIQTLFKFNIPMILPRSGSFHLVTSPTMIIQLAPQKITRASEKQLYDDGTGKKQLGAHFKSFFDSLSQVRAGVEGLPERDGSCAIFQWGDMHRLAPQPAFTLWVNEHQVKFKIGTSGKPITVKNDGNIYIVKEVGFRRREQAKVPITNYDAKRRDAGGVKAKGWPEGEIHF</sequence>
<dbReference type="GeneID" id="66978586"/>
<accession>A0A7R7ZKM0</accession>
<reference evidence="1" key="1">
    <citation type="submission" date="2021-01" db="EMBL/GenBank/DDBJ databases">
        <authorList>
            <consortium name="Aspergillus chevalieri M1 genome sequencing consortium"/>
            <person name="Kazuki M."/>
            <person name="Futagami T."/>
        </authorList>
    </citation>
    <scope>NUCLEOTIDE SEQUENCE</scope>
    <source>
        <strain evidence="1">M1</strain>
    </source>
</reference>
<dbReference type="RefSeq" id="XP_043132749.1">
    <property type="nucleotide sequence ID" value="XM_043276219.1"/>
</dbReference>
<dbReference type="KEGG" id="ache:ACHE_11629A"/>
<keyword evidence="2" id="KW-1185">Reference proteome</keyword>
<name>A0A7R7ZKM0_ASPCH</name>
<evidence type="ECO:0000313" key="1">
    <source>
        <dbReference type="EMBL" id="BCR84227.1"/>
    </source>
</evidence>
<dbReference type="Proteomes" id="UP000637239">
    <property type="component" value="Chromosome 1"/>
</dbReference>
<evidence type="ECO:0000313" key="2">
    <source>
        <dbReference type="Proteomes" id="UP000637239"/>
    </source>
</evidence>